<comment type="similarity">
    <text evidence="2 15">Belongs to the phenylalanyl-tRNA synthetase beta subunit family. Type 1 subfamily.</text>
</comment>
<dbReference type="HAMAP" id="MF_00283">
    <property type="entry name" value="Phe_tRNA_synth_beta1"/>
    <property type="match status" value="1"/>
</dbReference>
<dbReference type="SUPFAM" id="SSF50249">
    <property type="entry name" value="Nucleic acid-binding proteins"/>
    <property type="match status" value="1"/>
</dbReference>
<dbReference type="SMART" id="SM00896">
    <property type="entry name" value="FDX-ACB"/>
    <property type="match status" value="1"/>
</dbReference>
<evidence type="ECO:0000256" key="4">
    <source>
        <dbReference type="ARBA" id="ARBA00022490"/>
    </source>
</evidence>
<evidence type="ECO:0000313" key="21">
    <source>
        <dbReference type="Proteomes" id="UP000638836"/>
    </source>
</evidence>
<evidence type="ECO:0000256" key="8">
    <source>
        <dbReference type="ARBA" id="ARBA00022741"/>
    </source>
</evidence>
<evidence type="ECO:0000256" key="10">
    <source>
        <dbReference type="ARBA" id="ARBA00022842"/>
    </source>
</evidence>
<dbReference type="NCBIfam" id="TIGR00472">
    <property type="entry name" value="pheT_bact"/>
    <property type="match status" value="1"/>
</dbReference>
<dbReference type="SUPFAM" id="SSF55681">
    <property type="entry name" value="Class II aaRS and biotin synthetases"/>
    <property type="match status" value="1"/>
</dbReference>
<dbReference type="InterPro" id="IPR012340">
    <property type="entry name" value="NA-bd_OB-fold"/>
</dbReference>
<sequence length="805" mass="88785">MNVSYQWLKEYLDLSNVTPEALADRMSRTGIEIEDVAIPETGLKKIVVGHAVEVVDHPDSDHLHICQVDIGEEELSQIVCGAPNIAAGQKIIVALPGSRITGNAKIKKGKMRGQVSNGMVCSLAELGFSEKVVPKKYADGIYVLPENAVPGEPVFPYLAMDDAILELSITPNRADALSMRGVAHEVGAIYDQQPKFPSFELTEDKTDSVENYIKVAVEDSEDAPSYNVRIVKDVKIAESPMWLQTKLMNAGIRPLNNVVDITNYILLEYGQPLHAFDYDQLQSKEIVVRHANNGEALTTLDGEERLLTSEDIVITNGSIPVALAGTMGGLDSEIEDHTVTVAIEAAIFNPISVRKTAKRYNLRSESSSRFEKGINPATIATAGDHAAALMAELAGGTVVAGVASQSSLEVKDSIVSITLDKINRSLGTTISTEEVKVIFDRLGFKAEEKDGLFEVAIPPRRWDIDIEADLVEEVARIFGYDNLPSTLPISAAQPAALNDKQRLVRHTRRFLEGAGLSQAISYVLTTPEKAAQYMMRESEATQLEMPMSEDRSTLRMNLLSGLLDDASYNKARKNKDVMLYEIGRVFYKEVTQTLPVEEEHLAGVLTGSLLEKDWKGQPQKVDFFVMKGILEGLFAAYGLTEKVTFVSDNQREGMHPGRTAVLYLGEKEIGFAGQIHPLAAKEYDLDETYAFELNIQAIVEAEKEPTIYEAIPKFPGMTRDIALLVDETITNQQLVDLIYKKGGNFLVSVRLFDIYQGKHIEDGKKSMAYTLSYLNPTATLVEEEVSKAFDKVTNALVEEYQVVVR</sequence>
<dbReference type="CDD" id="cd00769">
    <property type="entry name" value="PheRS_beta_core"/>
    <property type="match status" value="1"/>
</dbReference>
<evidence type="ECO:0000256" key="5">
    <source>
        <dbReference type="ARBA" id="ARBA00022555"/>
    </source>
</evidence>
<dbReference type="InterPro" id="IPR002547">
    <property type="entry name" value="tRNA-bd_dom"/>
</dbReference>
<dbReference type="EMBL" id="WNJQ01000003">
    <property type="protein sequence ID" value="MBC9825299.1"/>
    <property type="molecule type" value="Genomic_DNA"/>
</dbReference>
<dbReference type="SUPFAM" id="SSF46955">
    <property type="entry name" value="Putative DNA-binding domain"/>
    <property type="match status" value="1"/>
</dbReference>
<evidence type="ECO:0000256" key="16">
    <source>
        <dbReference type="PROSITE-ProRule" id="PRU00209"/>
    </source>
</evidence>
<feature type="binding site" evidence="15">
    <location>
        <position position="463"/>
    </location>
    <ligand>
        <name>Mg(2+)</name>
        <dbReference type="ChEBI" id="CHEBI:18420"/>
        <note>shared with alpha subunit</note>
    </ligand>
</feature>
<name>A0ABR7TBJ2_9LACT</name>
<dbReference type="InterPro" id="IPR045060">
    <property type="entry name" value="Phe-tRNA-ligase_IIc_bsu"/>
</dbReference>
<dbReference type="PROSITE" id="PS50886">
    <property type="entry name" value="TRBD"/>
    <property type="match status" value="1"/>
</dbReference>
<dbReference type="Gene3D" id="3.30.56.10">
    <property type="match status" value="2"/>
</dbReference>
<dbReference type="SMART" id="SM00873">
    <property type="entry name" value="B3_4"/>
    <property type="match status" value="1"/>
</dbReference>
<accession>A0ABR7TBJ2</accession>
<evidence type="ECO:0000256" key="9">
    <source>
        <dbReference type="ARBA" id="ARBA00022840"/>
    </source>
</evidence>
<evidence type="ECO:0000259" key="19">
    <source>
        <dbReference type="PROSITE" id="PS51483"/>
    </source>
</evidence>
<evidence type="ECO:0000256" key="15">
    <source>
        <dbReference type="HAMAP-Rule" id="MF_00283"/>
    </source>
</evidence>
<keyword evidence="5 16" id="KW-0820">tRNA-binding</keyword>
<comment type="catalytic activity">
    <reaction evidence="14 15">
        <text>tRNA(Phe) + L-phenylalanine + ATP = L-phenylalanyl-tRNA(Phe) + AMP + diphosphate + H(+)</text>
        <dbReference type="Rhea" id="RHEA:19413"/>
        <dbReference type="Rhea" id="RHEA-COMP:9668"/>
        <dbReference type="Rhea" id="RHEA-COMP:9699"/>
        <dbReference type="ChEBI" id="CHEBI:15378"/>
        <dbReference type="ChEBI" id="CHEBI:30616"/>
        <dbReference type="ChEBI" id="CHEBI:33019"/>
        <dbReference type="ChEBI" id="CHEBI:58095"/>
        <dbReference type="ChEBI" id="CHEBI:78442"/>
        <dbReference type="ChEBI" id="CHEBI:78531"/>
        <dbReference type="ChEBI" id="CHEBI:456215"/>
        <dbReference type="EC" id="6.1.1.20"/>
    </reaction>
</comment>
<dbReference type="InterPro" id="IPR041616">
    <property type="entry name" value="PheRS_beta_core"/>
</dbReference>
<dbReference type="Gene3D" id="3.30.930.10">
    <property type="entry name" value="Bira Bifunctional Protein, Domain 2"/>
    <property type="match status" value="1"/>
</dbReference>
<feature type="domain" description="B5" evidence="19">
    <location>
        <begin position="410"/>
        <end position="485"/>
    </location>
</feature>
<feature type="binding site" evidence="15">
    <location>
        <position position="469"/>
    </location>
    <ligand>
        <name>Mg(2+)</name>
        <dbReference type="ChEBI" id="CHEBI:18420"/>
        <note>shared with alpha subunit</note>
    </ligand>
</feature>
<dbReference type="SUPFAM" id="SSF54991">
    <property type="entry name" value="Anticodon-binding domain of PheRS"/>
    <property type="match status" value="1"/>
</dbReference>
<dbReference type="Pfam" id="PF17759">
    <property type="entry name" value="tRNA_synthFbeta"/>
    <property type="match status" value="1"/>
</dbReference>
<protein>
    <recommendedName>
        <fullName evidence="15">Phenylalanine--tRNA ligase beta subunit</fullName>
        <ecNumber evidence="15">6.1.1.20</ecNumber>
    </recommendedName>
    <alternativeName>
        <fullName evidence="15">Phenylalanyl-tRNA synthetase beta subunit</fullName>
        <shortName evidence="15">PheRS</shortName>
    </alternativeName>
</protein>
<dbReference type="SUPFAM" id="SSF56037">
    <property type="entry name" value="PheT/TilS domain"/>
    <property type="match status" value="1"/>
</dbReference>
<keyword evidence="13 15" id="KW-0030">Aminoacyl-tRNA synthetase</keyword>
<evidence type="ECO:0000256" key="1">
    <source>
        <dbReference type="ARBA" id="ARBA00004496"/>
    </source>
</evidence>
<dbReference type="InterPro" id="IPR005146">
    <property type="entry name" value="B3/B4_tRNA-bd"/>
</dbReference>
<keyword evidence="21" id="KW-1185">Reference proteome</keyword>
<comment type="cofactor">
    <cofactor evidence="15">
        <name>Mg(2+)</name>
        <dbReference type="ChEBI" id="CHEBI:18420"/>
    </cofactor>
    <text evidence="15">Binds 2 magnesium ions per tetramer.</text>
</comment>
<gene>
    <name evidence="15" type="primary">pheT</name>
    <name evidence="20" type="ORF">GLO26_05555</name>
</gene>
<dbReference type="PANTHER" id="PTHR10947">
    <property type="entry name" value="PHENYLALANYL-TRNA SYNTHETASE BETA CHAIN AND LEUCINE-RICH REPEAT-CONTAINING PROTEIN 47"/>
    <property type="match status" value="1"/>
</dbReference>
<keyword evidence="9 15" id="KW-0067">ATP-binding</keyword>
<reference evidence="20 21" key="1">
    <citation type="journal article" date="2020" name="Microorganisms">
        <title>New Insight into Antimicrobial Compounds from Food and Marine-Sourced Carnobacterium Species through Phenotype and Genome Analyses.</title>
        <authorList>
            <person name="Begrem S."/>
            <person name="Ivaniuk F."/>
            <person name="Gigout-Chevalier F."/>
            <person name="Kolypczuk L."/>
            <person name="Bonnetot S."/>
            <person name="Leroi F."/>
            <person name="Grovel O."/>
            <person name="Delbarre-Ladrat C."/>
            <person name="Passerini D."/>
        </authorList>
    </citation>
    <scope>NUCLEOTIDE SEQUENCE [LARGE SCALE GENOMIC DNA]</scope>
    <source>
        <strain evidence="20 21">MIP2551</strain>
    </source>
</reference>
<dbReference type="Gene3D" id="3.30.70.380">
    <property type="entry name" value="Ferrodoxin-fold anticodon-binding domain"/>
    <property type="match status" value="1"/>
</dbReference>
<dbReference type="EC" id="6.1.1.20" evidence="15"/>
<evidence type="ECO:0000259" key="18">
    <source>
        <dbReference type="PROSITE" id="PS51447"/>
    </source>
</evidence>
<dbReference type="InterPro" id="IPR020825">
    <property type="entry name" value="Phe-tRNA_synthase-like_B3/B4"/>
</dbReference>
<evidence type="ECO:0000256" key="6">
    <source>
        <dbReference type="ARBA" id="ARBA00022598"/>
    </source>
</evidence>
<evidence type="ECO:0000256" key="3">
    <source>
        <dbReference type="ARBA" id="ARBA00011209"/>
    </source>
</evidence>
<dbReference type="PROSITE" id="PS51447">
    <property type="entry name" value="FDX_ACB"/>
    <property type="match status" value="1"/>
</dbReference>
<evidence type="ECO:0000256" key="14">
    <source>
        <dbReference type="ARBA" id="ARBA00049255"/>
    </source>
</evidence>
<keyword evidence="8 15" id="KW-0547">Nucleotide-binding</keyword>
<keyword evidence="7 15" id="KW-0479">Metal-binding</keyword>
<comment type="subcellular location">
    <subcellularLocation>
        <location evidence="1 15">Cytoplasm</location>
    </subcellularLocation>
</comment>
<proteinExistence type="inferred from homology"/>
<evidence type="ECO:0000256" key="12">
    <source>
        <dbReference type="ARBA" id="ARBA00022917"/>
    </source>
</evidence>
<dbReference type="InterPro" id="IPR033714">
    <property type="entry name" value="tRNA_bind_bactPheRS"/>
</dbReference>
<comment type="caution">
    <text evidence="20">The sequence shown here is derived from an EMBL/GenBank/DDBJ whole genome shotgun (WGS) entry which is preliminary data.</text>
</comment>
<evidence type="ECO:0000313" key="20">
    <source>
        <dbReference type="EMBL" id="MBC9825299.1"/>
    </source>
</evidence>
<evidence type="ECO:0000256" key="7">
    <source>
        <dbReference type="ARBA" id="ARBA00022723"/>
    </source>
</evidence>
<dbReference type="InterPro" id="IPR009061">
    <property type="entry name" value="DNA-bd_dom_put_sf"/>
</dbReference>
<evidence type="ECO:0000256" key="2">
    <source>
        <dbReference type="ARBA" id="ARBA00008653"/>
    </source>
</evidence>
<keyword evidence="11 16" id="KW-0694">RNA-binding</keyword>
<dbReference type="InterPro" id="IPR005121">
    <property type="entry name" value="Fdx_antiC-bd"/>
</dbReference>
<keyword evidence="6 15" id="KW-0436">Ligase</keyword>
<dbReference type="GO" id="GO:0004826">
    <property type="term" value="F:phenylalanine-tRNA ligase activity"/>
    <property type="evidence" value="ECO:0007669"/>
    <property type="project" value="UniProtKB-EC"/>
</dbReference>
<evidence type="ECO:0000256" key="13">
    <source>
        <dbReference type="ARBA" id="ARBA00023146"/>
    </source>
</evidence>
<feature type="binding site" evidence="15">
    <location>
        <position position="472"/>
    </location>
    <ligand>
        <name>Mg(2+)</name>
        <dbReference type="ChEBI" id="CHEBI:18420"/>
        <note>shared with alpha subunit</note>
    </ligand>
</feature>
<dbReference type="Gene3D" id="2.40.50.140">
    <property type="entry name" value="Nucleic acid-binding proteins"/>
    <property type="match status" value="1"/>
</dbReference>
<dbReference type="CDD" id="cd02796">
    <property type="entry name" value="tRNA_bind_bactPheRS"/>
    <property type="match status" value="1"/>
</dbReference>
<organism evidence="20 21">
    <name type="scientific">Carnobacterium inhibens</name>
    <dbReference type="NCBI Taxonomy" id="147709"/>
    <lineage>
        <taxon>Bacteria</taxon>
        <taxon>Bacillati</taxon>
        <taxon>Bacillota</taxon>
        <taxon>Bacilli</taxon>
        <taxon>Lactobacillales</taxon>
        <taxon>Carnobacteriaceae</taxon>
        <taxon>Carnobacterium</taxon>
    </lineage>
</organism>
<dbReference type="Gene3D" id="3.50.40.10">
    <property type="entry name" value="Phenylalanyl-trna Synthetase, Chain B, domain 3"/>
    <property type="match status" value="1"/>
</dbReference>
<dbReference type="InterPro" id="IPR036690">
    <property type="entry name" value="Fdx_antiC-bd_sf"/>
</dbReference>
<dbReference type="InterPro" id="IPR004532">
    <property type="entry name" value="Phe-tRNA-ligase_IIc_bsu_bact"/>
</dbReference>
<dbReference type="RefSeq" id="WP_187948700.1">
    <property type="nucleotide sequence ID" value="NZ_WNJQ01000003.1"/>
</dbReference>
<feature type="domain" description="TRNA-binding" evidence="17">
    <location>
        <begin position="40"/>
        <end position="155"/>
    </location>
</feature>
<evidence type="ECO:0000256" key="11">
    <source>
        <dbReference type="ARBA" id="ARBA00022884"/>
    </source>
</evidence>
<dbReference type="Proteomes" id="UP000638836">
    <property type="component" value="Unassembled WGS sequence"/>
</dbReference>
<feature type="binding site" evidence="15">
    <location>
        <position position="473"/>
    </location>
    <ligand>
        <name>Mg(2+)</name>
        <dbReference type="ChEBI" id="CHEBI:18420"/>
        <note>shared with alpha subunit</note>
    </ligand>
</feature>
<dbReference type="Pfam" id="PF03484">
    <property type="entry name" value="B5"/>
    <property type="match status" value="1"/>
</dbReference>
<dbReference type="SMART" id="SM00874">
    <property type="entry name" value="B5"/>
    <property type="match status" value="1"/>
</dbReference>
<dbReference type="Pfam" id="PF03147">
    <property type="entry name" value="FDX-ACB"/>
    <property type="match status" value="1"/>
</dbReference>
<keyword evidence="10 15" id="KW-0460">Magnesium</keyword>
<dbReference type="PROSITE" id="PS51483">
    <property type="entry name" value="B5"/>
    <property type="match status" value="1"/>
</dbReference>
<keyword evidence="4 15" id="KW-0963">Cytoplasm</keyword>
<dbReference type="InterPro" id="IPR045864">
    <property type="entry name" value="aa-tRNA-synth_II/BPL/LPL"/>
</dbReference>
<dbReference type="Pfam" id="PF01588">
    <property type="entry name" value="tRNA_bind"/>
    <property type="match status" value="1"/>
</dbReference>
<dbReference type="NCBIfam" id="NF045760">
    <property type="entry name" value="YtpR"/>
    <property type="match status" value="1"/>
</dbReference>
<dbReference type="Pfam" id="PF03483">
    <property type="entry name" value="B3_4"/>
    <property type="match status" value="1"/>
</dbReference>
<evidence type="ECO:0000259" key="17">
    <source>
        <dbReference type="PROSITE" id="PS50886"/>
    </source>
</evidence>
<dbReference type="InterPro" id="IPR005147">
    <property type="entry name" value="tRNA_synthase_B5-dom"/>
</dbReference>
<comment type="subunit">
    <text evidence="3 15">Tetramer of two alpha and two beta subunits.</text>
</comment>
<feature type="domain" description="FDX-ACB" evidence="18">
    <location>
        <begin position="712"/>
        <end position="805"/>
    </location>
</feature>
<keyword evidence="12 15" id="KW-0648">Protein biosynthesis</keyword>
<dbReference type="PANTHER" id="PTHR10947:SF0">
    <property type="entry name" value="PHENYLALANINE--TRNA LIGASE BETA SUBUNIT"/>
    <property type="match status" value="1"/>
</dbReference>